<dbReference type="PANTHER" id="PTHR47540:SF2">
    <property type="entry name" value="ZN(II)2CYS6 TRANSCRIPTION FACTOR (EUROFUNG)"/>
    <property type="match status" value="1"/>
</dbReference>
<feature type="region of interest" description="Disordered" evidence="7">
    <location>
        <begin position="68"/>
        <end position="87"/>
    </location>
</feature>
<dbReference type="CDD" id="cd12148">
    <property type="entry name" value="fungal_TF_MHR"/>
    <property type="match status" value="1"/>
</dbReference>
<evidence type="ECO:0000313" key="10">
    <source>
        <dbReference type="Proteomes" id="UP000813444"/>
    </source>
</evidence>
<feature type="domain" description="Zn(2)-C6 fungal-type" evidence="8">
    <location>
        <begin position="33"/>
        <end position="62"/>
    </location>
</feature>
<evidence type="ECO:0000256" key="2">
    <source>
        <dbReference type="ARBA" id="ARBA00022723"/>
    </source>
</evidence>
<protein>
    <submittedName>
        <fullName evidence="9">Fungal-specific transcription factor domain-containing protein</fullName>
    </submittedName>
</protein>
<evidence type="ECO:0000256" key="3">
    <source>
        <dbReference type="ARBA" id="ARBA00023015"/>
    </source>
</evidence>
<dbReference type="SMART" id="SM00906">
    <property type="entry name" value="Fungal_trans"/>
    <property type="match status" value="1"/>
</dbReference>
<dbReference type="InterPro" id="IPR007219">
    <property type="entry name" value="XnlR_reg_dom"/>
</dbReference>
<evidence type="ECO:0000256" key="7">
    <source>
        <dbReference type="SAM" id="MobiDB-lite"/>
    </source>
</evidence>
<feature type="region of interest" description="Disordered" evidence="7">
    <location>
        <begin position="1"/>
        <end position="24"/>
    </location>
</feature>
<dbReference type="CDD" id="cd00067">
    <property type="entry name" value="GAL4"/>
    <property type="match status" value="1"/>
</dbReference>
<dbReference type="AlphaFoldDB" id="A0A8K0WMW0"/>
<evidence type="ECO:0000256" key="1">
    <source>
        <dbReference type="ARBA" id="ARBA00004123"/>
    </source>
</evidence>
<dbReference type="GO" id="GO:0006351">
    <property type="term" value="P:DNA-templated transcription"/>
    <property type="evidence" value="ECO:0007669"/>
    <property type="project" value="InterPro"/>
</dbReference>
<evidence type="ECO:0000259" key="8">
    <source>
        <dbReference type="PROSITE" id="PS50048"/>
    </source>
</evidence>
<dbReference type="PROSITE" id="PS50048">
    <property type="entry name" value="ZN2_CY6_FUNGAL_2"/>
    <property type="match status" value="1"/>
</dbReference>
<keyword evidence="4" id="KW-0238">DNA-binding</keyword>
<dbReference type="InterPro" id="IPR036864">
    <property type="entry name" value="Zn2-C6_fun-type_DNA-bd_sf"/>
</dbReference>
<gene>
    <name evidence="9" type="ORF">B0I35DRAFT_437752</name>
</gene>
<evidence type="ECO:0000256" key="5">
    <source>
        <dbReference type="ARBA" id="ARBA00023163"/>
    </source>
</evidence>
<proteinExistence type="predicted"/>
<keyword evidence="3" id="KW-0805">Transcription regulation</keyword>
<dbReference type="GO" id="GO:0005634">
    <property type="term" value="C:nucleus"/>
    <property type="evidence" value="ECO:0007669"/>
    <property type="project" value="UniProtKB-SubCell"/>
</dbReference>
<keyword evidence="10" id="KW-1185">Reference proteome</keyword>
<dbReference type="GO" id="GO:0043565">
    <property type="term" value="F:sequence-specific DNA binding"/>
    <property type="evidence" value="ECO:0007669"/>
    <property type="project" value="TreeGrafter"/>
</dbReference>
<dbReference type="PANTHER" id="PTHR47540">
    <property type="entry name" value="THIAMINE REPRESSIBLE GENES REGULATORY PROTEIN THI5"/>
    <property type="match status" value="1"/>
</dbReference>
<evidence type="ECO:0000256" key="6">
    <source>
        <dbReference type="ARBA" id="ARBA00023242"/>
    </source>
</evidence>
<sequence length="659" mass="73959">MDPDPPQKRRRIGNIDSEVSAGEAAKGRKVSRACDFCKSRKSKCSGTQPCDKCLAKGRHCLYDAKYTRGRPPTPPMRPEAGDAEESAVPSRASPEIGMAEIQGQVFDSTSGLSFLHRAWKRLSAQHTSIGNEEVGASETQPVTMAGDNPLSTETHEPLRLPDPTEARRLLALYFDVCIATYRFLHRPTVEAWLDVLERNMETEQPIWRGIGHARAAIVLVVLAIAVAHREKSNNFTSVGGEANALKLSDELFSIAARLTDGETGFPRLESAQARLVQVLYLLTTSRFNRSWFVFGIALQFVSALGLHRRANFKRRRIARTVDYIHVQCGLRTFWTAYILDNHLGVIFGRPRHFHDQDIDQELPERVNDDNMTADGPINTPGNPDCHIDALIFHTRIARIIGKISREIYSTRTLSEEERVAAAHRLMHEVHEWHADLPLHLGSIPPSMLIPSYRRQATVLKLAHAHAIMHSKRLFLLGNSASLQKDQVDDCLAAARVVLETVDASAAEGPIFHAFWWTHYVTFTALVIVYVWEIQQRRQGWTIANEAELLRLANRCHTHLAQATATNSPSRRYAVILEEFREAALTNNQIVEQVNLGLPVEVNVDPLLAGSSQNPGPAAMQGLTFFDEWEMTDWLDLDSSAFWPHADISESLEWPSYIYG</sequence>
<accession>A0A8K0WMW0</accession>
<name>A0A8K0WMW0_9HYPO</name>
<dbReference type="GO" id="GO:0045944">
    <property type="term" value="P:positive regulation of transcription by RNA polymerase II"/>
    <property type="evidence" value="ECO:0007669"/>
    <property type="project" value="TreeGrafter"/>
</dbReference>
<dbReference type="InterPro" id="IPR001138">
    <property type="entry name" value="Zn2Cys6_DnaBD"/>
</dbReference>
<dbReference type="OrthoDB" id="3037908at2759"/>
<dbReference type="SMART" id="SM00066">
    <property type="entry name" value="GAL4"/>
    <property type="match status" value="1"/>
</dbReference>
<comment type="caution">
    <text evidence="9">The sequence shown here is derived from an EMBL/GenBank/DDBJ whole genome shotgun (WGS) entry which is preliminary data.</text>
</comment>
<dbReference type="Pfam" id="PF00172">
    <property type="entry name" value="Zn_clus"/>
    <property type="match status" value="1"/>
</dbReference>
<dbReference type="Proteomes" id="UP000813444">
    <property type="component" value="Unassembled WGS sequence"/>
</dbReference>
<evidence type="ECO:0000256" key="4">
    <source>
        <dbReference type="ARBA" id="ARBA00023125"/>
    </source>
</evidence>
<dbReference type="Pfam" id="PF04082">
    <property type="entry name" value="Fungal_trans"/>
    <property type="match status" value="1"/>
</dbReference>
<dbReference type="SUPFAM" id="SSF57701">
    <property type="entry name" value="Zn2/Cys6 DNA-binding domain"/>
    <property type="match status" value="1"/>
</dbReference>
<keyword evidence="6" id="KW-0539">Nucleus</keyword>
<dbReference type="GO" id="GO:0008270">
    <property type="term" value="F:zinc ion binding"/>
    <property type="evidence" value="ECO:0007669"/>
    <property type="project" value="InterPro"/>
</dbReference>
<keyword evidence="2" id="KW-0479">Metal-binding</keyword>
<comment type="subcellular location">
    <subcellularLocation>
        <location evidence="1">Nucleus</location>
    </subcellularLocation>
</comment>
<dbReference type="Gene3D" id="4.10.240.10">
    <property type="entry name" value="Zn(2)-C6 fungal-type DNA-binding domain"/>
    <property type="match status" value="1"/>
</dbReference>
<evidence type="ECO:0000313" key="9">
    <source>
        <dbReference type="EMBL" id="KAH7311244.1"/>
    </source>
</evidence>
<keyword evidence="5" id="KW-0804">Transcription</keyword>
<dbReference type="GO" id="GO:0000981">
    <property type="term" value="F:DNA-binding transcription factor activity, RNA polymerase II-specific"/>
    <property type="evidence" value="ECO:0007669"/>
    <property type="project" value="InterPro"/>
</dbReference>
<dbReference type="InterPro" id="IPR051711">
    <property type="entry name" value="Stress_Response_Reg"/>
</dbReference>
<organism evidence="9 10">
    <name type="scientific">Stachybotrys elegans</name>
    <dbReference type="NCBI Taxonomy" id="80388"/>
    <lineage>
        <taxon>Eukaryota</taxon>
        <taxon>Fungi</taxon>
        <taxon>Dikarya</taxon>
        <taxon>Ascomycota</taxon>
        <taxon>Pezizomycotina</taxon>
        <taxon>Sordariomycetes</taxon>
        <taxon>Hypocreomycetidae</taxon>
        <taxon>Hypocreales</taxon>
        <taxon>Stachybotryaceae</taxon>
        <taxon>Stachybotrys</taxon>
    </lineage>
</organism>
<dbReference type="PROSITE" id="PS00463">
    <property type="entry name" value="ZN2_CY6_FUNGAL_1"/>
    <property type="match status" value="1"/>
</dbReference>
<reference evidence="9" key="1">
    <citation type="journal article" date="2021" name="Nat. Commun.">
        <title>Genetic determinants of endophytism in the Arabidopsis root mycobiome.</title>
        <authorList>
            <person name="Mesny F."/>
            <person name="Miyauchi S."/>
            <person name="Thiergart T."/>
            <person name="Pickel B."/>
            <person name="Atanasova L."/>
            <person name="Karlsson M."/>
            <person name="Huettel B."/>
            <person name="Barry K.W."/>
            <person name="Haridas S."/>
            <person name="Chen C."/>
            <person name="Bauer D."/>
            <person name="Andreopoulos W."/>
            <person name="Pangilinan J."/>
            <person name="LaButti K."/>
            <person name="Riley R."/>
            <person name="Lipzen A."/>
            <person name="Clum A."/>
            <person name="Drula E."/>
            <person name="Henrissat B."/>
            <person name="Kohler A."/>
            <person name="Grigoriev I.V."/>
            <person name="Martin F.M."/>
            <person name="Hacquard S."/>
        </authorList>
    </citation>
    <scope>NUCLEOTIDE SEQUENCE</scope>
    <source>
        <strain evidence="9">MPI-CAGE-CH-0235</strain>
    </source>
</reference>
<dbReference type="EMBL" id="JAGPNK010000011">
    <property type="protein sequence ID" value="KAH7311244.1"/>
    <property type="molecule type" value="Genomic_DNA"/>
</dbReference>